<keyword evidence="11" id="KW-0255">Endonuclease</keyword>
<dbReference type="GO" id="GO:0005737">
    <property type="term" value="C:cytoplasm"/>
    <property type="evidence" value="ECO:0007669"/>
    <property type="project" value="UniProtKB-SubCell"/>
</dbReference>
<evidence type="ECO:0000313" key="15">
    <source>
        <dbReference type="EMBL" id="KKN04100.1"/>
    </source>
</evidence>
<keyword evidence="12" id="KW-0378">Hydrolase</keyword>
<comment type="cofactor">
    <cofactor evidence="2">
        <name>Mn(2+)</name>
        <dbReference type="ChEBI" id="CHEBI:29035"/>
    </cofactor>
</comment>
<dbReference type="EC" id="3.1.26.4" evidence="6"/>
<dbReference type="GO" id="GO:0003723">
    <property type="term" value="F:RNA binding"/>
    <property type="evidence" value="ECO:0007669"/>
    <property type="project" value="InterPro"/>
</dbReference>
<comment type="catalytic activity">
    <reaction evidence="1">
        <text>Endonucleolytic cleavage to 5'-phosphomonoester.</text>
        <dbReference type="EC" id="3.1.26.4"/>
    </reaction>
</comment>
<comment type="subcellular location">
    <subcellularLocation>
        <location evidence="4">Cytoplasm</location>
    </subcellularLocation>
</comment>
<dbReference type="NCBIfam" id="NF000595">
    <property type="entry name" value="PRK00015.1-3"/>
    <property type="match status" value="1"/>
</dbReference>
<gene>
    <name evidence="15" type="ORF">LCGC14_1100870</name>
</gene>
<comment type="similarity">
    <text evidence="5">Belongs to the RNase HII family.</text>
</comment>
<evidence type="ECO:0000256" key="9">
    <source>
        <dbReference type="ARBA" id="ARBA00022722"/>
    </source>
</evidence>
<keyword evidence="8" id="KW-0963">Cytoplasm</keyword>
<keyword evidence="10" id="KW-0479">Metal-binding</keyword>
<evidence type="ECO:0000256" key="4">
    <source>
        <dbReference type="ARBA" id="ARBA00004496"/>
    </source>
</evidence>
<dbReference type="PANTHER" id="PTHR10954:SF18">
    <property type="entry name" value="RIBONUCLEASE HII"/>
    <property type="match status" value="1"/>
</dbReference>
<dbReference type="PANTHER" id="PTHR10954">
    <property type="entry name" value="RIBONUCLEASE H2 SUBUNIT A"/>
    <property type="match status" value="1"/>
</dbReference>
<organism evidence="15">
    <name type="scientific">marine sediment metagenome</name>
    <dbReference type="NCBI Taxonomy" id="412755"/>
    <lineage>
        <taxon>unclassified sequences</taxon>
        <taxon>metagenomes</taxon>
        <taxon>ecological metagenomes</taxon>
    </lineage>
</organism>
<dbReference type="GO" id="GO:0046872">
    <property type="term" value="F:metal ion binding"/>
    <property type="evidence" value="ECO:0007669"/>
    <property type="project" value="UniProtKB-KW"/>
</dbReference>
<evidence type="ECO:0000256" key="12">
    <source>
        <dbReference type="ARBA" id="ARBA00022801"/>
    </source>
</evidence>
<evidence type="ECO:0000256" key="10">
    <source>
        <dbReference type="ARBA" id="ARBA00022723"/>
    </source>
</evidence>
<keyword evidence="13" id="KW-0464">Manganese</keyword>
<dbReference type="EMBL" id="LAZR01004959">
    <property type="protein sequence ID" value="KKN04100.1"/>
    <property type="molecule type" value="Genomic_DNA"/>
</dbReference>
<dbReference type="GO" id="GO:0004523">
    <property type="term" value="F:RNA-DNA hybrid ribonuclease activity"/>
    <property type="evidence" value="ECO:0007669"/>
    <property type="project" value="UniProtKB-EC"/>
</dbReference>
<comment type="caution">
    <text evidence="15">The sequence shown here is derived from an EMBL/GenBank/DDBJ whole genome shotgun (WGS) entry which is preliminary data.</text>
</comment>
<dbReference type="InterPro" id="IPR036397">
    <property type="entry name" value="RNaseH_sf"/>
</dbReference>
<dbReference type="PROSITE" id="PS51975">
    <property type="entry name" value="RNASE_H_2"/>
    <property type="match status" value="1"/>
</dbReference>
<sequence length="203" mass="23000">MSSKERGFIIGVDEAGRGPLAGPLVVAAVAVPRHVQFRHKAGGALRDSKQMTPLQRERWFQYIMEHDYIAYTVSWVTPRVIDNINIARAADRAATRAVGRLVTQENLPTNNTTVLLDGALYLTNDIPYRTVVRGDTIFRAIKLAAIVAKVYRDSVMTRLDLVHREYGFAQHKGYGTRMHYKRLRMYGPSPVHRLSFISFLKDS</sequence>
<dbReference type="AlphaFoldDB" id="A0A0F9M9H1"/>
<reference evidence="15" key="1">
    <citation type="journal article" date="2015" name="Nature">
        <title>Complex archaea that bridge the gap between prokaryotes and eukaryotes.</title>
        <authorList>
            <person name="Spang A."/>
            <person name="Saw J.H."/>
            <person name="Jorgensen S.L."/>
            <person name="Zaremba-Niedzwiedzka K."/>
            <person name="Martijn J."/>
            <person name="Lind A.E."/>
            <person name="van Eijk R."/>
            <person name="Schleper C."/>
            <person name="Guy L."/>
            <person name="Ettema T.J."/>
        </authorList>
    </citation>
    <scope>NUCLEOTIDE SEQUENCE</scope>
</reference>
<evidence type="ECO:0000256" key="8">
    <source>
        <dbReference type="ARBA" id="ARBA00022490"/>
    </source>
</evidence>
<protein>
    <recommendedName>
        <fullName evidence="7">Ribonuclease HII</fullName>
        <ecNumber evidence="6">3.1.26.4</ecNumber>
    </recommendedName>
</protein>
<dbReference type="InterPro" id="IPR024567">
    <property type="entry name" value="RNase_HII/HIII_dom"/>
</dbReference>
<dbReference type="InterPro" id="IPR022898">
    <property type="entry name" value="RNase_HII"/>
</dbReference>
<evidence type="ECO:0000256" key="13">
    <source>
        <dbReference type="ARBA" id="ARBA00023211"/>
    </source>
</evidence>
<evidence type="ECO:0000256" key="11">
    <source>
        <dbReference type="ARBA" id="ARBA00022759"/>
    </source>
</evidence>
<dbReference type="InterPro" id="IPR012337">
    <property type="entry name" value="RNaseH-like_sf"/>
</dbReference>
<evidence type="ECO:0000256" key="3">
    <source>
        <dbReference type="ARBA" id="ARBA00001946"/>
    </source>
</evidence>
<evidence type="ECO:0000256" key="6">
    <source>
        <dbReference type="ARBA" id="ARBA00012180"/>
    </source>
</evidence>
<evidence type="ECO:0000256" key="1">
    <source>
        <dbReference type="ARBA" id="ARBA00000077"/>
    </source>
</evidence>
<keyword evidence="9" id="KW-0540">Nuclease</keyword>
<dbReference type="GO" id="GO:0032299">
    <property type="term" value="C:ribonuclease H2 complex"/>
    <property type="evidence" value="ECO:0007669"/>
    <property type="project" value="TreeGrafter"/>
</dbReference>
<dbReference type="GO" id="GO:0006298">
    <property type="term" value="P:mismatch repair"/>
    <property type="evidence" value="ECO:0007669"/>
    <property type="project" value="TreeGrafter"/>
</dbReference>
<dbReference type="InterPro" id="IPR001352">
    <property type="entry name" value="RNase_HII/HIII"/>
</dbReference>
<name>A0A0F9M9H1_9ZZZZ</name>
<dbReference type="Pfam" id="PF01351">
    <property type="entry name" value="RNase_HII"/>
    <property type="match status" value="1"/>
</dbReference>
<dbReference type="SUPFAM" id="SSF53098">
    <property type="entry name" value="Ribonuclease H-like"/>
    <property type="match status" value="1"/>
</dbReference>
<dbReference type="CDD" id="cd07182">
    <property type="entry name" value="RNase_HII_bacteria_HII_like"/>
    <property type="match status" value="1"/>
</dbReference>
<dbReference type="GO" id="GO:0043137">
    <property type="term" value="P:DNA replication, removal of RNA primer"/>
    <property type="evidence" value="ECO:0007669"/>
    <property type="project" value="TreeGrafter"/>
</dbReference>
<dbReference type="Gene3D" id="3.30.420.10">
    <property type="entry name" value="Ribonuclease H-like superfamily/Ribonuclease H"/>
    <property type="match status" value="1"/>
</dbReference>
<accession>A0A0F9M9H1</accession>
<proteinExistence type="inferred from homology"/>
<evidence type="ECO:0000256" key="7">
    <source>
        <dbReference type="ARBA" id="ARBA00019179"/>
    </source>
</evidence>
<evidence type="ECO:0000256" key="5">
    <source>
        <dbReference type="ARBA" id="ARBA00007383"/>
    </source>
</evidence>
<comment type="cofactor">
    <cofactor evidence="3">
        <name>Mg(2+)</name>
        <dbReference type="ChEBI" id="CHEBI:18420"/>
    </cofactor>
</comment>
<feature type="domain" description="RNase H type-2" evidence="14">
    <location>
        <begin position="7"/>
        <end position="203"/>
    </location>
</feature>
<evidence type="ECO:0000259" key="14">
    <source>
        <dbReference type="PROSITE" id="PS51975"/>
    </source>
</evidence>
<evidence type="ECO:0000256" key="2">
    <source>
        <dbReference type="ARBA" id="ARBA00001936"/>
    </source>
</evidence>